<dbReference type="PROSITE" id="PS51257">
    <property type="entry name" value="PROKAR_LIPOPROTEIN"/>
    <property type="match status" value="1"/>
</dbReference>
<accession>A0A8A2VMY0</accession>
<feature type="compositionally biased region" description="Acidic residues" evidence="1">
    <location>
        <begin position="144"/>
        <end position="153"/>
    </location>
</feature>
<sequence>MTLERRELLRLAGATTVASTVGIAGCLGGSDPTDDDAGDENSTSAPYRNWLVTDEEDGLFVAYADWDRLEALEAADTEVGANRTESPDDANPMANEEDVMLAAPLMGTFFVAFGVMGTLGTGLEGLLGGAGSGAMGGAGTETGTDGEDGEAADEDGERFETSVDDLFWVNDAYVITGSIDTGEIHETLTRQPESEYGLKTVYERSEGIGEFDVYEPVDGDSEYATTETAIGVSEDAVVFSMGSEGESVEQLRGPLEAYSGETKRTVDQHEDLNWLVETAGSGHVVFGAYGDLEQQDEPASEEGEAELEIGENETYDELAGANGFVGSLTIDGSTESSGTFAAVFDDIDTETKADLEASLGSSTDDATLEFDDDRVVATATWDENALEESDVAGDDSSAA</sequence>
<evidence type="ECO:0000313" key="3">
    <source>
        <dbReference type="Proteomes" id="UP000663203"/>
    </source>
</evidence>
<reference evidence="2 3" key="1">
    <citation type="submission" date="2021-03" db="EMBL/GenBank/DDBJ databases">
        <title>Haloterrigena longa sp. nov. and Haloterrigena limicola sp. nov., extremely halophilic archaea isolated from a salt lake.</title>
        <authorList>
            <person name="Henglin C."/>
        </authorList>
    </citation>
    <scope>NUCLEOTIDE SEQUENCE [LARGE SCALE GENOMIC DNA]</scope>
    <source>
        <strain evidence="2 3">KZCA68</strain>
    </source>
</reference>
<dbReference type="GeneID" id="63185757"/>
<protein>
    <submittedName>
        <fullName evidence="2">Uncharacterized protein</fullName>
    </submittedName>
</protein>
<proteinExistence type="predicted"/>
<organism evidence="2 3">
    <name type="scientific">Haloterrigena alkaliphila</name>
    <dbReference type="NCBI Taxonomy" id="2816475"/>
    <lineage>
        <taxon>Archaea</taxon>
        <taxon>Methanobacteriati</taxon>
        <taxon>Methanobacteriota</taxon>
        <taxon>Stenosarchaea group</taxon>
        <taxon>Halobacteria</taxon>
        <taxon>Halobacteriales</taxon>
        <taxon>Natrialbaceae</taxon>
        <taxon>Haloterrigena</taxon>
    </lineage>
</organism>
<gene>
    <name evidence="2" type="ORF">J0X25_00590</name>
</gene>
<evidence type="ECO:0000313" key="2">
    <source>
        <dbReference type="EMBL" id="QSW99488.1"/>
    </source>
</evidence>
<evidence type="ECO:0000256" key="1">
    <source>
        <dbReference type="SAM" id="MobiDB-lite"/>
    </source>
</evidence>
<feature type="region of interest" description="Disordered" evidence="1">
    <location>
        <begin position="134"/>
        <end position="153"/>
    </location>
</feature>
<keyword evidence="3" id="KW-1185">Reference proteome</keyword>
<dbReference type="Proteomes" id="UP000663203">
    <property type="component" value="Chromosome"/>
</dbReference>
<name>A0A8A2VMY0_9EURY</name>
<dbReference type="KEGG" id="hakz:J0X25_00590"/>
<dbReference type="EMBL" id="CP071462">
    <property type="protein sequence ID" value="QSW99488.1"/>
    <property type="molecule type" value="Genomic_DNA"/>
</dbReference>
<dbReference type="AlphaFoldDB" id="A0A8A2VMY0"/>
<dbReference type="RefSeq" id="WP_207289094.1">
    <property type="nucleotide sequence ID" value="NZ_CP071462.1"/>
</dbReference>